<feature type="region of interest" description="Disordered" evidence="1">
    <location>
        <begin position="354"/>
        <end position="401"/>
    </location>
</feature>
<feature type="compositionally biased region" description="Low complexity" evidence="1">
    <location>
        <begin position="296"/>
        <end position="306"/>
    </location>
</feature>
<feature type="compositionally biased region" description="Low complexity" evidence="1">
    <location>
        <begin position="382"/>
        <end position="392"/>
    </location>
</feature>
<dbReference type="AlphaFoldDB" id="A0A9D3QAK1"/>
<dbReference type="InterPro" id="IPR048455">
    <property type="entry name" value="MAML1_3_TAD2"/>
</dbReference>
<dbReference type="GO" id="GO:0007221">
    <property type="term" value="P:positive regulation of transcription of Notch receptor target"/>
    <property type="evidence" value="ECO:0007669"/>
    <property type="project" value="InterPro"/>
</dbReference>
<comment type="caution">
    <text evidence="3">The sequence shown here is derived from an EMBL/GenBank/DDBJ whole genome shotgun (WGS) entry which is preliminary data.</text>
</comment>
<dbReference type="GO" id="GO:0003713">
    <property type="term" value="F:transcription coactivator activity"/>
    <property type="evidence" value="ECO:0007669"/>
    <property type="project" value="InterPro"/>
</dbReference>
<reference evidence="3" key="1">
    <citation type="submission" date="2021-01" db="EMBL/GenBank/DDBJ databases">
        <authorList>
            <person name="Zahm M."/>
            <person name="Roques C."/>
            <person name="Cabau C."/>
            <person name="Klopp C."/>
            <person name="Donnadieu C."/>
            <person name="Jouanno E."/>
            <person name="Lampietro C."/>
            <person name="Louis A."/>
            <person name="Herpin A."/>
            <person name="Echchiki A."/>
            <person name="Berthelot C."/>
            <person name="Parey E."/>
            <person name="Roest-Crollius H."/>
            <person name="Braasch I."/>
            <person name="Postlethwait J."/>
            <person name="Bobe J."/>
            <person name="Montfort J."/>
            <person name="Bouchez O."/>
            <person name="Begum T."/>
            <person name="Mejri S."/>
            <person name="Adams A."/>
            <person name="Chen W.-J."/>
            <person name="Guiguen Y."/>
        </authorList>
    </citation>
    <scope>NUCLEOTIDE SEQUENCE</scope>
    <source>
        <strain evidence="3">YG-15Mar2019-1</strain>
        <tissue evidence="3">Brain</tissue>
    </source>
</reference>
<dbReference type="OrthoDB" id="8961651at2759"/>
<dbReference type="Pfam" id="PF20801">
    <property type="entry name" value="MAML1_3_TAD2"/>
    <property type="match status" value="1"/>
</dbReference>
<dbReference type="PANTHER" id="PTHR15692">
    <property type="entry name" value="MASTERMIND-LIKE"/>
    <property type="match status" value="1"/>
</dbReference>
<feature type="region of interest" description="Disordered" evidence="1">
    <location>
        <begin position="31"/>
        <end position="60"/>
    </location>
</feature>
<dbReference type="EMBL" id="JAFDVH010000003">
    <property type="protein sequence ID" value="KAG7484139.1"/>
    <property type="molecule type" value="Genomic_DNA"/>
</dbReference>
<feature type="domain" description="Mastermind-like 1/3 transactivation" evidence="2">
    <location>
        <begin position="371"/>
        <end position="472"/>
    </location>
</feature>
<feature type="compositionally biased region" description="Polar residues" evidence="1">
    <location>
        <begin position="354"/>
        <end position="370"/>
    </location>
</feature>
<evidence type="ECO:0000259" key="2">
    <source>
        <dbReference type="Pfam" id="PF20801"/>
    </source>
</evidence>
<evidence type="ECO:0000256" key="1">
    <source>
        <dbReference type="SAM" id="MobiDB-lite"/>
    </source>
</evidence>
<feature type="compositionally biased region" description="Polar residues" evidence="1">
    <location>
        <begin position="129"/>
        <end position="144"/>
    </location>
</feature>
<evidence type="ECO:0000313" key="3">
    <source>
        <dbReference type="EMBL" id="KAG7484139.1"/>
    </source>
</evidence>
<gene>
    <name evidence="3" type="ORF">MATL_G00046100</name>
</gene>
<feature type="compositionally biased region" description="Low complexity" evidence="1">
    <location>
        <begin position="31"/>
        <end position="44"/>
    </location>
</feature>
<dbReference type="PANTHER" id="PTHR15692:SF19">
    <property type="entry name" value="MASTERMIND-LIKE PROTEIN 1"/>
    <property type="match status" value="1"/>
</dbReference>
<protein>
    <recommendedName>
        <fullName evidence="2">Mastermind-like 1/3 transactivation domain-containing protein</fullName>
    </recommendedName>
</protein>
<feature type="region of interest" description="Disordered" evidence="1">
    <location>
        <begin position="278"/>
        <end position="315"/>
    </location>
</feature>
<evidence type="ECO:0000313" key="4">
    <source>
        <dbReference type="Proteomes" id="UP001046870"/>
    </source>
</evidence>
<dbReference type="Proteomes" id="UP001046870">
    <property type="component" value="Chromosome 3"/>
</dbReference>
<feature type="region of interest" description="Disordered" evidence="1">
    <location>
        <begin position="125"/>
        <end position="184"/>
    </location>
</feature>
<proteinExistence type="predicted"/>
<dbReference type="InterPro" id="IPR046369">
    <property type="entry name" value="MAML1-3"/>
</dbReference>
<dbReference type="GO" id="GO:0005654">
    <property type="term" value="C:nucleoplasm"/>
    <property type="evidence" value="ECO:0007669"/>
    <property type="project" value="TreeGrafter"/>
</dbReference>
<organism evidence="3 4">
    <name type="scientific">Megalops atlanticus</name>
    <name type="common">Tarpon</name>
    <name type="synonym">Clupea gigantea</name>
    <dbReference type="NCBI Taxonomy" id="7932"/>
    <lineage>
        <taxon>Eukaryota</taxon>
        <taxon>Metazoa</taxon>
        <taxon>Chordata</taxon>
        <taxon>Craniata</taxon>
        <taxon>Vertebrata</taxon>
        <taxon>Euteleostomi</taxon>
        <taxon>Actinopterygii</taxon>
        <taxon>Neopterygii</taxon>
        <taxon>Teleostei</taxon>
        <taxon>Elopiformes</taxon>
        <taxon>Megalopidae</taxon>
        <taxon>Megalops</taxon>
    </lineage>
</organism>
<sequence length="474" mass="52133">MAGNHTDRVHLKPPQNQVMERFLIGQRQKLLMQQEKQQEQQLQRHLTRQPPPYQSQQTPQNPLNHFTGSCQGMAPMGRPEGLATGGQRMFSQTQSMMEMGVGQTLGHVPSHADMVLQSCNRLGPGLHTVRSQSSQPHPVSSTPLQCPPVSSAPLQRPLVGSAPQQRLPAGPAPLQRLPAGPAPLHRPPAGPAPLQQHFNGSMAAAFRQNQLVPPQHPCQPWKQSMQVLPGEGGLPGLSNNNPVFHKQTHLFKVPNSTPCTQPAINSSQHLATKNSAHIMSSPTQHRARPLSPLQPPLSQQPSQNQPGDFTHFTHGQSKEVDSCPILQCNQGYQTHLFKVPNSTPCTQPAINSSQHLATKNSAHIMSSPTQHRARPLSPLQPPLSQQPSQNQPGDFTHFTHGQSKEVDSCPILQCNQGYQVSRTANRDLSFEYSSQSGGRLPSFPEENDFMDSLLKSQMTQEWLDNLDELLASHQ</sequence>
<keyword evidence="4" id="KW-1185">Reference proteome</keyword>
<name>A0A9D3QAK1_MEGAT</name>
<accession>A0A9D3QAK1</accession>